<proteinExistence type="predicted"/>
<feature type="compositionally biased region" description="Polar residues" evidence="2">
    <location>
        <begin position="1469"/>
        <end position="1483"/>
    </location>
</feature>
<protein>
    <recommendedName>
        <fullName evidence="6">Heparanase</fullName>
    </recommendedName>
</protein>
<feature type="compositionally biased region" description="Basic and acidic residues" evidence="2">
    <location>
        <begin position="780"/>
        <end position="803"/>
    </location>
</feature>
<feature type="region of interest" description="Disordered" evidence="2">
    <location>
        <begin position="765"/>
        <end position="828"/>
    </location>
</feature>
<feature type="compositionally biased region" description="Polar residues" evidence="2">
    <location>
        <begin position="1349"/>
        <end position="1372"/>
    </location>
</feature>
<feature type="compositionally biased region" description="Basic residues" evidence="2">
    <location>
        <begin position="765"/>
        <end position="779"/>
    </location>
</feature>
<evidence type="ECO:0000313" key="5">
    <source>
        <dbReference type="Proteomes" id="UP000410492"/>
    </source>
</evidence>
<feature type="chain" id="PRO_5025063720" description="Heparanase" evidence="3">
    <location>
        <begin position="21"/>
        <end position="1513"/>
    </location>
</feature>
<keyword evidence="5" id="KW-1185">Reference proteome</keyword>
<feature type="region of interest" description="Disordered" evidence="2">
    <location>
        <begin position="1071"/>
        <end position="1099"/>
    </location>
</feature>
<dbReference type="EMBL" id="CAACVG010007611">
    <property type="protein sequence ID" value="VEN46285.1"/>
    <property type="molecule type" value="Genomic_DNA"/>
</dbReference>
<evidence type="ECO:0008006" key="6">
    <source>
        <dbReference type="Google" id="ProtNLM"/>
    </source>
</evidence>
<feature type="compositionally biased region" description="Basic and acidic residues" evidence="2">
    <location>
        <begin position="862"/>
        <end position="873"/>
    </location>
</feature>
<dbReference type="Gene3D" id="3.20.20.80">
    <property type="entry name" value="Glycosidases"/>
    <property type="match status" value="1"/>
</dbReference>
<feature type="compositionally biased region" description="Polar residues" evidence="2">
    <location>
        <begin position="1330"/>
        <end position="1340"/>
    </location>
</feature>
<feature type="signal peptide" evidence="3">
    <location>
        <begin position="1"/>
        <end position="20"/>
    </location>
</feature>
<sequence>MLKLRVAVFVIFASFLETNSQEAVEVTCHVNGKKSIQCVSEKFLSISIDPAVLLAGVNLSESSLLLAQHLSPAYIRIAGPSTKFIKYFDEGVLLPTDTNSVPVTPATWFAVNEWLRLAGLQPVYGINDVEEQKGLWDPRGALSLLELSDKLNVTGYWQLGFDTSNKSEVKYKQDLDLFRSVLDGFPDKSEIWKIVGSDVSVLPKPENTINDLKNILNAAMWEPRAMTESRFPDREGASKIIQNQKQGKTGVKLWTCVPKASSHITFASALAWAEQLGQAAKIGYDAVFRQPRMYELFASTPVYWLSALHKKLMGTNVLEAKTATNQPGVEVFAHCTRNQNSFIRRGALTLMTVNRNSDEVVFKVKFGVPQADKTMEVQYYILTAPSLNSSDMFLNDNLLTPEILADKDPFKPKLRRAKTPSYVALTVPPNSIAFFVLPGAKIPVCVEDEVETNMLLEEIEEDQKALLSEEIALKLGPRGSFGGNLVLEEITKQIKQEMESDERYYQDKLAGRFVETKDESKDEAKEDEELVNRRRKYFIDRAKLSEKRRKTPSFEKKKDDFKKFLLEKSKTAKLEAKSAPKSTQMELTSAEVEKILRSRAKARASQRNIVFTDTELNALVHKAKKKFYSDKARRKRDTIQLLHDQPNHIEFYETTGNEIGNKVKRTLENTKMRTNQLIANRLGQIVNKFPYYRDETMSNRIKVAVRNKRDINQLMFHRVTNADNLIQNKEKREELKQTKRKTPKNKRDIEKKRLGIEARIAEKKHKMRAKKQVLRGRMKDKKEKSRTKRDVSILVEMNDKQEVDSQALSDKYGRNLNDSNRSRRDTERLAEAREKLRIKKQALRDRVKETLSNIRRSKRSIKQNDARSSKRDIKKLAERKEMLREKKQAMRDRLKERLNSVRRSKRDINMDMVNEHGRKKSKKQKIVKEATIRRPDQTSAEILADLEAEERAREMEDKPSEMKTEIFAQLADDEDDIFDVTPNRKDIGIFRQRKKDPLAIDIVEPHSKDQKSRKHQSKADELQFLTASQEFTDVEEDYPCIHEFFTGKQEPAKEQRKTNMELGEYTAQKIKAGRKQKPGLWEESAGFRKRRSTSEEDLKVEGLDVLQEFQVDQHEEQIKSSEKPGSTESHLVKREVRAKRSSEESNFKSKYGMPKSEITRHLANLNRIMSLNKINPDVLKRRMGNTEEKEQQGFSSIAAEEKNRRGMLRQLDKLRKKIQRRKNDIDKLLMKEAKKYGEMFPEQGGLLGNNLLSQFSRDLGKELSITKDLIRTQIPLEKKMKEYSYKLKEIADRNAKLGALLSSRSHSKPVSSSEESLEARSKTRFESDAQSKTTTISESNEQLERHSNEASNDTSGDTAENSKPKVSQENGNQRVSLLLTKTGAVLHGGHVRTEQGHTETKSPTFSSRVGDLAHDSVSVSDQGTLQTQEARDNETNSSTVQVEGNEQKSHVLLELDHPLLKTRMESNRPQESQSVTNEQVNGRTSKELQHKNYPYKRRRTLDSRIKNQIRCLN</sequence>
<name>A0A653CEF7_CALMS</name>
<keyword evidence="1" id="KW-0175">Coiled coil</keyword>
<feature type="compositionally biased region" description="Polar residues" evidence="2">
    <location>
        <begin position="1435"/>
        <end position="1444"/>
    </location>
</feature>
<feature type="coiled-coil region" evidence="1">
    <location>
        <begin position="1197"/>
        <end position="1231"/>
    </location>
</feature>
<feature type="compositionally biased region" description="Polar residues" evidence="2">
    <location>
        <begin position="1417"/>
        <end position="1428"/>
    </location>
</feature>
<dbReference type="PANTHER" id="PTHR46145:SF4">
    <property type="entry name" value="HEPARANASE"/>
    <property type="match status" value="1"/>
</dbReference>
<organism evidence="4 5">
    <name type="scientific">Callosobruchus maculatus</name>
    <name type="common">Southern cowpea weevil</name>
    <name type="synonym">Pulse bruchid</name>
    <dbReference type="NCBI Taxonomy" id="64391"/>
    <lineage>
        <taxon>Eukaryota</taxon>
        <taxon>Metazoa</taxon>
        <taxon>Ecdysozoa</taxon>
        <taxon>Arthropoda</taxon>
        <taxon>Hexapoda</taxon>
        <taxon>Insecta</taxon>
        <taxon>Pterygota</taxon>
        <taxon>Neoptera</taxon>
        <taxon>Endopterygota</taxon>
        <taxon>Coleoptera</taxon>
        <taxon>Polyphaga</taxon>
        <taxon>Cucujiformia</taxon>
        <taxon>Chrysomeloidea</taxon>
        <taxon>Chrysomelidae</taxon>
        <taxon>Bruchinae</taxon>
        <taxon>Bruchini</taxon>
        <taxon>Callosobruchus</taxon>
    </lineage>
</organism>
<evidence type="ECO:0000313" key="4">
    <source>
        <dbReference type="EMBL" id="VEN46285.1"/>
    </source>
</evidence>
<dbReference type="GO" id="GO:0005615">
    <property type="term" value="C:extracellular space"/>
    <property type="evidence" value="ECO:0007669"/>
    <property type="project" value="TreeGrafter"/>
</dbReference>
<evidence type="ECO:0000256" key="3">
    <source>
        <dbReference type="SAM" id="SignalP"/>
    </source>
</evidence>
<feature type="compositionally biased region" description="Basic and acidic residues" evidence="2">
    <location>
        <begin position="1112"/>
        <end position="1122"/>
    </location>
</feature>
<evidence type="ECO:0000256" key="1">
    <source>
        <dbReference type="SAM" id="Coils"/>
    </source>
</evidence>
<feature type="region of interest" description="Disordered" evidence="2">
    <location>
        <begin position="854"/>
        <end position="873"/>
    </location>
</feature>
<feature type="region of interest" description="Disordered" evidence="2">
    <location>
        <begin position="1112"/>
        <end position="1150"/>
    </location>
</feature>
<feature type="compositionally biased region" description="Basic and acidic residues" evidence="2">
    <location>
        <begin position="1317"/>
        <end position="1329"/>
    </location>
</feature>
<accession>A0A653CEF7</accession>
<feature type="region of interest" description="Disordered" evidence="2">
    <location>
        <begin position="1464"/>
        <end position="1501"/>
    </location>
</feature>
<evidence type="ECO:0000256" key="2">
    <source>
        <dbReference type="SAM" id="MobiDB-lite"/>
    </source>
</evidence>
<dbReference type="PANTHER" id="PTHR46145">
    <property type="entry name" value="HEPARANASE"/>
    <property type="match status" value="1"/>
</dbReference>
<feature type="region of interest" description="Disordered" evidence="2">
    <location>
        <begin position="1384"/>
        <end position="1450"/>
    </location>
</feature>
<dbReference type="OrthoDB" id="7736742at2759"/>
<dbReference type="GO" id="GO:0031012">
    <property type="term" value="C:extracellular matrix"/>
    <property type="evidence" value="ECO:0007669"/>
    <property type="project" value="TreeGrafter"/>
</dbReference>
<feature type="region of interest" description="Disordered" evidence="2">
    <location>
        <begin position="733"/>
        <end position="753"/>
    </location>
</feature>
<gene>
    <name evidence="4" type="ORF">CALMAC_LOCUS8432</name>
</gene>
<feature type="compositionally biased region" description="Low complexity" evidence="2">
    <location>
        <begin position="1302"/>
        <end position="1314"/>
    </location>
</feature>
<reference evidence="4 5" key="1">
    <citation type="submission" date="2019-01" db="EMBL/GenBank/DDBJ databases">
        <authorList>
            <person name="Sayadi A."/>
        </authorList>
    </citation>
    <scope>NUCLEOTIDE SEQUENCE [LARGE SCALE GENOMIC DNA]</scope>
</reference>
<feature type="compositionally biased region" description="Basic and acidic residues" evidence="2">
    <location>
        <begin position="1130"/>
        <end position="1147"/>
    </location>
</feature>
<feature type="compositionally biased region" description="Basic and acidic residues" evidence="2">
    <location>
        <begin position="1391"/>
        <end position="1400"/>
    </location>
</feature>
<dbReference type="Proteomes" id="UP000410492">
    <property type="component" value="Unassembled WGS sequence"/>
</dbReference>
<keyword evidence="3" id="KW-0732">Signal</keyword>
<feature type="region of interest" description="Disordered" evidence="2">
    <location>
        <begin position="1302"/>
        <end position="1372"/>
    </location>
</feature>